<accession>A0ABD5QEJ5</accession>
<gene>
    <name evidence="2" type="ORF">ACFPFO_09630</name>
</gene>
<feature type="compositionally biased region" description="Basic and acidic residues" evidence="1">
    <location>
        <begin position="8"/>
        <end position="17"/>
    </location>
</feature>
<evidence type="ECO:0000313" key="2">
    <source>
        <dbReference type="EMBL" id="MFC4988007.1"/>
    </source>
</evidence>
<feature type="region of interest" description="Disordered" evidence="1">
    <location>
        <begin position="1"/>
        <end position="40"/>
    </location>
</feature>
<organism evidence="2 3">
    <name type="scientific">Saliphagus infecundisoli</name>
    <dbReference type="NCBI Taxonomy" id="1849069"/>
    <lineage>
        <taxon>Archaea</taxon>
        <taxon>Methanobacteriati</taxon>
        <taxon>Methanobacteriota</taxon>
        <taxon>Stenosarchaea group</taxon>
        <taxon>Halobacteria</taxon>
        <taxon>Halobacteriales</taxon>
        <taxon>Natrialbaceae</taxon>
        <taxon>Saliphagus</taxon>
    </lineage>
</organism>
<dbReference type="Proteomes" id="UP001595925">
    <property type="component" value="Unassembled WGS sequence"/>
</dbReference>
<sequence>MVLAGTDVPEHASDGCRNESASVGPATATDGEATDTEADSEPFVLVAMDDYRPGLRFELMERLPAPISVAMLTSPVGEQPSVLSRPDEYVGYVGRSVFDSGQVRGFTTVFSRRSLETEGRYAFGRDAGVFSVELHLLRATVRRSESDAGESLPV</sequence>
<evidence type="ECO:0000256" key="1">
    <source>
        <dbReference type="SAM" id="MobiDB-lite"/>
    </source>
</evidence>
<dbReference type="AlphaFoldDB" id="A0ABD5QEJ5"/>
<name>A0ABD5QEJ5_9EURY</name>
<protein>
    <submittedName>
        <fullName evidence="2">Uncharacterized protein</fullName>
    </submittedName>
</protein>
<comment type="caution">
    <text evidence="2">The sequence shown here is derived from an EMBL/GenBank/DDBJ whole genome shotgun (WGS) entry which is preliminary data.</text>
</comment>
<evidence type="ECO:0000313" key="3">
    <source>
        <dbReference type="Proteomes" id="UP001595925"/>
    </source>
</evidence>
<dbReference type="EMBL" id="JBHSJG010000036">
    <property type="protein sequence ID" value="MFC4988007.1"/>
    <property type="molecule type" value="Genomic_DNA"/>
</dbReference>
<proteinExistence type="predicted"/>
<keyword evidence="3" id="KW-1185">Reference proteome</keyword>
<reference evidence="2 3" key="1">
    <citation type="journal article" date="2019" name="Int. J. Syst. Evol. Microbiol.">
        <title>The Global Catalogue of Microorganisms (GCM) 10K type strain sequencing project: providing services to taxonomists for standard genome sequencing and annotation.</title>
        <authorList>
            <consortium name="The Broad Institute Genomics Platform"/>
            <consortium name="The Broad Institute Genome Sequencing Center for Infectious Disease"/>
            <person name="Wu L."/>
            <person name="Ma J."/>
        </authorList>
    </citation>
    <scope>NUCLEOTIDE SEQUENCE [LARGE SCALE GENOMIC DNA]</scope>
    <source>
        <strain evidence="2 3">CGMCC 1.15824</strain>
    </source>
</reference>
<dbReference type="RefSeq" id="WP_224826956.1">
    <property type="nucleotide sequence ID" value="NZ_JAIVEF010000001.1"/>
</dbReference>